<evidence type="ECO:0000313" key="3">
    <source>
        <dbReference type="Proteomes" id="UP000001542"/>
    </source>
</evidence>
<dbReference type="Gene3D" id="3.40.30.10">
    <property type="entry name" value="Glutaredoxin"/>
    <property type="match status" value="1"/>
</dbReference>
<dbReference type="SUPFAM" id="SSF52833">
    <property type="entry name" value="Thioredoxin-like"/>
    <property type="match status" value="1"/>
</dbReference>
<dbReference type="EMBL" id="DS113284">
    <property type="protein sequence ID" value="EAY13508.1"/>
    <property type="molecule type" value="Genomic_DNA"/>
</dbReference>
<evidence type="ECO:0008006" key="4">
    <source>
        <dbReference type="Google" id="ProtNLM"/>
    </source>
</evidence>
<evidence type="ECO:0000256" key="1">
    <source>
        <dbReference type="SAM" id="Phobius"/>
    </source>
</evidence>
<reference evidence="2" key="1">
    <citation type="submission" date="2006-10" db="EMBL/GenBank/DDBJ databases">
        <authorList>
            <person name="Amadeo P."/>
            <person name="Zhao Q."/>
            <person name="Wortman J."/>
            <person name="Fraser-Liggett C."/>
            <person name="Carlton J."/>
        </authorList>
    </citation>
    <scope>NUCLEOTIDE SEQUENCE</scope>
    <source>
        <strain evidence="2">G3</strain>
    </source>
</reference>
<sequence length="372" mass="43636">MFLLLPFFTNSLWYKYSSRTFNQKVKESYTTPIVTLLYRPSCDHCHGHPERIEAYSNLNPTRKDVLFTHINCDIEFVCSKFHVQYYPSYVIIVGEKPRYWPEISSRDQNSWEQAIKYYTDHKFTQINNTNEFNKALETTLTGGTMFYVESKTENDPILESIKSEMIKYKIYNDSFVYSINPTIKESTLTAYRSPYCSTKFKGVHVKSEITGFLNDYRFGHMHKYTYNEWYEETSARRTMVLFEYERDLPVDRSNQLIKYSQMYCTNTSMGWAIAKHNMHVVRALGLNDTEYPIVVTANRETGCVAAFKIDDPQSVRLSMSSQLCQPRFKNVWGTALIRMKMKGSHVVWILSILGLSAISVIRLYETWVSKDE</sequence>
<dbReference type="Proteomes" id="UP000001542">
    <property type="component" value="Unassembled WGS sequence"/>
</dbReference>
<dbReference type="InParanoid" id="A2E1E1"/>
<dbReference type="SMR" id="A2E1E1"/>
<dbReference type="RefSeq" id="XP_001325731.1">
    <property type="nucleotide sequence ID" value="XM_001325696.1"/>
</dbReference>
<dbReference type="AlphaFoldDB" id="A2E1E1"/>
<feature type="transmembrane region" description="Helical" evidence="1">
    <location>
        <begin position="346"/>
        <end position="364"/>
    </location>
</feature>
<dbReference type="VEuPathDB" id="TrichDB:TVAGG3_0320090"/>
<dbReference type="VEuPathDB" id="TrichDB:TVAG_343370"/>
<protein>
    <recommendedName>
        <fullName evidence="4">Thioredoxin domain-containing protein</fullName>
    </recommendedName>
</protein>
<keyword evidence="3" id="KW-1185">Reference proteome</keyword>
<accession>A2E1E1</accession>
<name>A2E1E1_TRIV3</name>
<keyword evidence="1" id="KW-1133">Transmembrane helix</keyword>
<reference evidence="2" key="2">
    <citation type="journal article" date="2007" name="Science">
        <title>Draft genome sequence of the sexually transmitted pathogen Trichomonas vaginalis.</title>
        <authorList>
            <person name="Carlton J.M."/>
            <person name="Hirt R.P."/>
            <person name="Silva J.C."/>
            <person name="Delcher A.L."/>
            <person name="Schatz M."/>
            <person name="Zhao Q."/>
            <person name="Wortman J.R."/>
            <person name="Bidwell S.L."/>
            <person name="Alsmark U.C.M."/>
            <person name="Besteiro S."/>
            <person name="Sicheritz-Ponten T."/>
            <person name="Noel C.J."/>
            <person name="Dacks J.B."/>
            <person name="Foster P.G."/>
            <person name="Simillion C."/>
            <person name="Van de Peer Y."/>
            <person name="Miranda-Saavedra D."/>
            <person name="Barton G.J."/>
            <person name="Westrop G.D."/>
            <person name="Mueller S."/>
            <person name="Dessi D."/>
            <person name="Fiori P.L."/>
            <person name="Ren Q."/>
            <person name="Paulsen I."/>
            <person name="Zhang H."/>
            <person name="Bastida-Corcuera F.D."/>
            <person name="Simoes-Barbosa A."/>
            <person name="Brown M.T."/>
            <person name="Hayes R.D."/>
            <person name="Mukherjee M."/>
            <person name="Okumura C.Y."/>
            <person name="Schneider R."/>
            <person name="Smith A.J."/>
            <person name="Vanacova S."/>
            <person name="Villalvazo M."/>
            <person name="Haas B.J."/>
            <person name="Pertea M."/>
            <person name="Feldblyum T.V."/>
            <person name="Utterback T.R."/>
            <person name="Shu C.L."/>
            <person name="Osoegawa K."/>
            <person name="de Jong P.J."/>
            <person name="Hrdy I."/>
            <person name="Horvathova L."/>
            <person name="Zubacova Z."/>
            <person name="Dolezal P."/>
            <person name="Malik S.B."/>
            <person name="Logsdon J.M. Jr."/>
            <person name="Henze K."/>
            <person name="Gupta A."/>
            <person name="Wang C.C."/>
            <person name="Dunne R.L."/>
            <person name="Upcroft J.A."/>
            <person name="Upcroft P."/>
            <person name="White O."/>
            <person name="Salzberg S.L."/>
            <person name="Tang P."/>
            <person name="Chiu C.-H."/>
            <person name="Lee Y.-S."/>
            <person name="Embley T.M."/>
            <person name="Coombs G.H."/>
            <person name="Mottram J.C."/>
            <person name="Tachezy J."/>
            <person name="Fraser-Liggett C.M."/>
            <person name="Johnson P.J."/>
        </authorList>
    </citation>
    <scope>NUCLEOTIDE SEQUENCE [LARGE SCALE GENOMIC DNA]</scope>
    <source>
        <strain evidence="2">G3</strain>
    </source>
</reference>
<dbReference type="InterPro" id="IPR036249">
    <property type="entry name" value="Thioredoxin-like_sf"/>
</dbReference>
<proteinExistence type="predicted"/>
<keyword evidence="1" id="KW-0472">Membrane</keyword>
<evidence type="ECO:0000313" key="2">
    <source>
        <dbReference type="EMBL" id="EAY13508.1"/>
    </source>
</evidence>
<gene>
    <name evidence="2" type="ORF">TVAG_343370</name>
</gene>
<keyword evidence="1" id="KW-0812">Transmembrane</keyword>
<dbReference type="KEGG" id="tva:4771487"/>
<organism evidence="2 3">
    <name type="scientific">Trichomonas vaginalis (strain ATCC PRA-98 / G3)</name>
    <dbReference type="NCBI Taxonomy" id="412133"/>
    <lineage>
        <taxon>Eukaryota</taxon>
        <taxon>Metamonada</taxon>
        <taxon>Parabasalia</taxon>
        <taxon>Trichomonadida</taxon>
        <taxon>Trichomonadidae</taxon>
        <taxon>Trichomonas</taxon>
    </lineage>
</organism>